<dbReference type="GO" id="GO:0003677">
    <property type="term" value="F:DNA binding"/>
    <property type="evidence" value="ECO:0007669"/>
    <property type="project" value="InterPro"/>
</dbReference>
<dbReference type="PROSITE" id="PS00690">
    <property type="entry name" value="DEAH_ATP_HELICASE"/>
    <property type="match status" value="1"/>
</dbReference>
<dbReference type="PANTHER" id="PTHR11472">
    <property type="entry name" value="DNA REPAIR DEAD HELICASE RAD3/XP-D SUBFAMILY MEMBER"/>
    <property type="match status" value="1"/>
</dbReference>
<reference evidence="6 7" key="1">
    <citation type="journal article" date="2023" name="Arcadia Sci">
        <title>De novo assembly of a long-read Amblyomma americanum tick genome.</title>
        <authorList>
            <person name="Chou S."/>
            <person name="Poskanzer K.E."/>
            <person name="Rollins M."/>
            <person name="Thuy-Boun P.S."/>
        </authorList>
    </citation>
    <scope>NUCLEOTIDE SEQUENCE [LARGE SCALE GENOMIC DNA]</scope>
    <source>
        <strain evidence="6">F_SG_1</strain>
        <tissue evidence="6">Salivary glands</tissue>
    </source>
</reference>
<dbReference type="InterPro" id="IPR002464">
    <property type="entry name" value="DNA/RNA_helicase_DEAH_CS"/>
</dbReference>
<organism evidence="6 7">
    <name type="scientific">Amblyomma americanum</name>
    <name type="common">Lone star tick</name>
    <dbReference type="NCBI Taxonomy" id="6943"/>
    <lineage>
        <taxon>Eukaryota</taxon>
        <taxon>Metazoa</taxon>
        <taxon>Ecdysozoa</taxon>
        <taxon>Arthropoda</taxon>
        <taxon>Chelicerata</taxon>
        <taxon>Arachnida</taxon>
        <taxon>Acari</taxon>
        <taxon>Parasitiformes</taxon>
        <taxon>Ixodida</taxon>
        <taxon>Ixodoidea</taxon>
        <taxon>Ixodidae</taxon>
        <taxon>Amblyomminae</taxon>
        <taxon>Amblyomma</taxon>
    </lineage>
</organism>
<gene>
    <name evidence="6" type="ORF">V5799_009653</name>
</gene>
<dbReference type="GO" id="GO:0005634">
    <property type="term" value="C:nucleus"/>
    <property type="evidence" value="ECO:0007669"/>
    <property type="project" value="TreeGrafter"/>
</dbReference>
<dbReference type="GO" id="GO:0003678">
    <property type="term" value="F:DNA helicase activity"/>
    <property type="evidence" value="ECO:0007669"/>
    <property type="project" value="InterPro"/>
</dbReference>
<feature type="region of interest" description="Disordered" evidence="4">
    <location>
        <begin position="147"/>
        <end position="167"/>
    </location>
</feature>
<dbReference type="PROSITE" id="PS51193">
    <property type="entry name" value="HELICASE_ATP_BIND_2"/>
    <property type="match status" value="1"/>
</dbReference>
<dbReference type="InterPro" id="IPR045028">
    <property type="entry name" value="DinG/Rad3-like"/>
</dbReference>
<dbReference type="Pfam" id="PF06733">
    <property type="entry name" value="DEAD_2"/>
    <property type="match status" value="1"/>
</dbReference>
<dbReference type="SUPFAM" id="SSF52540">
    <property type="entry name" value="P-loop containing nucleoside triphosphate hydrolases"/>
    <property type="match status" value="1"/>
</dbReference>
<dbReference type="GO" id="GO:0005524">
    <property type="term" value="F:ATP binding"/>
    <property type="evidence" value="ECO:0007669"/>
    <property type="project" value="UniProtKB-KW"/>
</dbReference>
<evidence type="ECO:0000256" key="4">
    <source>
        <dbReference type="SAM" id="MobiDB-lite"/>
    </source>
</evidence>
<dbReference type="Gene3D" id="3.40.50.300">
    <property type="entry name" value="P-loop containing nucleotide triphosphate hydrolases"/>
    <property type="match status" value="2"/>
</dbReference>
<evidence type="ECO:0000313" key="6">
    <source>
        <dbReference type="EMBL" id="KAK8783982.1"/>
    </source>
</evidence>
<keyword evidence="1" id="KW-0547">Nucleotide-binding</keyword>
<sequence>MKALYAALNGSKVGIFESPTGTGKSLSLICGALTWLSEYKNSKKATLEAELADLQEKIASPAETGDDWIKNSAEKMLLRHRVREVQCQYDALMNKEKKYEQLKEDVKKRRTRVQDSNARSGPEANDDIAKETESIARLLAEINENEEDVVEDYSSDDDTPRDDDDLPDTVLEPKIIYCSRTHSQLTQFVRELQKTVFSDRVRTVALASRGNLCINDAVTKLSSLSLINDRCLDMQKASSKSKASASPERKRAKTKSVGKCPFYRHQAIEALAADVLTEVQDIEQVVHHARKEKACPYYASRYATPDAELVLIPYNILLQKTTREACKLDLRGSVVIIDEAHNLLETITDLHSVHLKMSALKDAQRVLSEYYNRYHARMNTKNVMYIKQVLYMLKRLILHLTGDGKGAIQEDTSTMCSVTAFRINSGTTNINLFKVVRYLEQNILKTVFGSHTKISKTAEL</sequence>
<name>A0AAQ4FB41_AMBAM</name>
<comment type="caution">
    <text evidence="6">The sequence shown here is derived from an EMBL/GenBank/DDBJ whole genome shotgun (WGS) entry which is preliminary data.</text>
</comment>
<evidence type="ECO:0000313" key="7">
    <source>
        <dbReference type="Proteomes" id="UP001321473"/>
    </source>
</evidence>
<dbReference type="PANTHER" id="PTHR11472:SF41">
    <property type="entry name" value="ATP-DEPENDENT DNA HELICASE DDX11-RELATED"/>
    <property type="match status" value="1"/>
</dbReference>
<dbReference type="InterPro" id="IPR006554">
    <property type="entry name" value="Helicase-like_DEXD_c2"/>
</dbReference>
<dbReference type="InterPro" id="IPR010614">
    <property type="entry name" value="RAD3-like_helicase_DEAD"/>
</dbReference>
<evidence type="ECO:0000256" key="1">
    <source>
        <dbReference type="ARBA" id="ARBA00022741"/>
    </source>
</evidence>
<dbReference type="Proteomes" id="UP001321473">
    <property type="component" value="Unassembled WGS sequence"/>
</dbReference>
<feature type="domain" description="Helicase ATP-binding" evidence="5">
    <location>
        <begin position="1"/>
        <end position="390"/>
    </location>
</feature>
<feature type="region of interest" description="Disordered" evidence="4">
    <location>
        <begin position="103"/>
        <end position="129"/>
    </location>
</feature>
<dbReference type="GO" id="GO:0016818">
    <property type="term" value="F:hydrolase activity, acting on acid anhydrides, in phosphorus-containing anhydrides"/>
    <property type="evidence" value="ECO:0007669"/>
    <property type="project" value="InterPro"/>
</dbReference>
<dbReference type="SMART" id="SM00488">
    <property type="entry name" value="DEXDc2"/>
    <property type="match status" value="1"/>
</dbReference>
<keyword evidence="3" id="KW-0067">ATP-binding</keyword>
<dbReference type="InterPro" id="IPR014013">
    <property type="entry name" value="Helic_SF1/SF2_ATP-bd_DinG/Rad3"/>
</dbReference>
<keyword evidence="7" id="KW-1185">Reference proteome</keyword>
<dbReference type="GO" id="GO:0034085">
    <property type="term" value="P:establishment of sister chromatid cohesion"/>
    <property type="evidence" value="ECO:0007669"/>
    <property type="project" value="TreeGrafter"/>
</dbReference>
<accession>A0AAQ4FB41</accession>
<protein>
    <recommendedName>
        <fullName evidence="5">Helicase ATP-binding domain-containing protein</fullName>
    </recommendedName>
</protein>
<dbReference type="AlphaFoldDB" id="A0AAQ4FB41"/>
<evidence type="ECO:0000256" key="3">
    <source>
        <dbReference type="ARBA" id="ARBA00022840"/>
    </source>
</evidence>
<proteinExistence type="predicted"/>
<dbReference type="EMBL" id="JARKHS020004954">
    <property type="protein sequence ID" value="KAK8783982.1"/>
    <property type="molecule type" value="Genomic_DNA"/>
</dbReference>
<evidence type="ECO:0000256" key="2">
    <source>
        <dbReference type="ARBA" id="ARBA00022801"/>
    </source>
</evidence>
<dbReference type="InterPro" id="IPR027417">
    <property type="entry name" value="P-loop_NTPase"/>
</dbReference>
<keyword evidence="2" id="KW-0378">Hydrolase</keyword>
<evidence type="ECO:0000259" key="5">
    <source>
        <dbReference type="PROSITE" id="PS51193"/>
    </source>
</evidence>